<feature type="signal peptide" evidence="1">
    <location>
        <begin position="1"/>
        <end position="22"/>
    </location>
</feature>
<evidence type="ECO:0000256" key="1">
    <source>
        <dbReference type="SAM" id="SignalP"/>
    </source>
</evidence>
<sequence length="78" mass="8476">MNHVTRAFANFLFLMLCTYVDTVHRTTVTLLSVPSIHIIISSPTITTPTTAVILKVNPQLRDKAIAIAITIATANTPT</sequence>
<dbReference type="AlphaFoldDB" id="A0A4S8RFV6"/>
<name>A0A4S8RFV6_9HELO</name>
<protein>
    <recommendedName>
        <fullName evidence="4">Secreted protein</fullName>
    </recommendedName>
</protein>
<evidence type="ECO:0000313" key="2">
    <source>
        <dbReference type="EMBL" id="THV55505.1"/>
    </source>
</evidence>
<organism evidence="2 3">
    <name type="scientific">Botrytis galanthina</name>
    <dbReference type="NCBI Taxonomy" id="278940"/>
    <lineage>
        <taxon>Eukaryota</taxon>
        <taxon>Fungi</taxon>
        <taxon>Dikarya</taxon>
        <taxon>Ascomycota</taxon>
        <taxon>Pezizomycotina</taxon>
        <taxon>Leotiomycetes</taxon>
        <taxon>Helotiales</taxon>
        <taxon>Sclerotiniaceae</taxon>
        <taxon>Botrytis</taxon>
    </lineage>
</organism>
<dbReference type="Proteomes" id="UP000308671">
    <property type="component" value="Unassembled WGS sequence"/>
</dbReference>
<gene>
    <name evidence="2" type="ORF">BGAL_0007g00360</name>
</gene>
<keyword evidence="1" id="KW-0732">Signal</keyword>
<accession>A0A4S8RFV6</accession>
<dbReference type="EMBL" id="PQXL01000007">
    <property type="protein sequence ID" value="THV55505.1"/>
    <property type="molecule type" value="Genomic_DNA"/>
</dbReference>
<reference evidence="2 3" key="1">
    <citation type="submission" date="2017-12" db="EMBL/GenBank/DDBJ databases">
        <title>Comparative genomics of Botrytis spp.</title>
        <authorList>
            <person name="Valero-Jimenez C.A."/>
            <person name="Tapia P."/>
            <person name="Veloso J."/>
            <person name="Silva-Moreno E."/>
            <person name="Staats M."/>
            <person name="Valdes J.H."/>
            <person name="Van Kan J.A.L."/>
        </authorList>
    </citation>
    <scope>NUCLEOTIDE SEQUENCE [LARGE SCALE GENOMIC DNA]</scope>
    <source>
        <strain evidence="2 3">MUCL435</strain>
    </source>
</reference>
<evidence type="ECO:0008006" key="4">
    <source>
        <dbReference type="Google" id="ProtNLM"/>
    </source>
</evidence>
<proteinExistence type="predicted"/>
<comment type="caution">
    <text evidence="2">The sequence shown here is derived from an EMBL/GenBank/DDBJ whole genome shotgun (WGS) entry which is preliminary data.</text>
</comment>
<keyword evidence="3" id="KW-1185">Reference proteome</keyword>
<feature type="chain" id="PRO_5020596457" description="Secreted protein" evidence="1">
    <location>
        <begin position="23"/>
        <end position="78"/>
    </location>
</feature>
<evidence type="ECO:0000313" key="3">
    <source>
        <dbReference type="Proteomes" id="UP000308671"/>
    </source>
</evidence>